<keyword evidence="10" id="KW-1185">Reference proteome</keyword>
<dbReference type="InterPro" id="IPR011701">
    <property type="entry name" value="MFS"/>
</dbReference>
<dbReference type="InterPro" id="IPR020846">
    <property type="entry name" value="MFS_dom"/>
</dbReference>
<feature type="transmembrane region" description="Helical" evidence="7">
    <location>
        <begin position="364"/>
        <end position="381"/>
    </location>
</feature>
<dbReference type="EMBL" id="JAUSUQ010000001">
    <property type="protein sequence ID" value="MDQ0337441.1"/>
    <property type="molecule type" value="Genomic_DNA"/>
</dbReference>
<feature type="transmembrane region" description="Helical" evidence="7">
    <location>
        <begin position="341"/>
        <end position="358"/>
    </location>
</feature>
<organism evidence="9 10">
    <name type="scientific">Caldalkalibacillus uzonensis</name>
    <dbReference type="NCBI Taxonomy" id="353224"/>
    <lineage>
        <taxon>Bacteria</taxon>
        <taxon>Bacillati</taxon>
        <taxon>Bacillota</taxon>
        <taxon>Bacilli</taxon>
        <taxon>Bacillales</taxon>
        <taxon>Bacillaceae</taxon>
        <taxon>Caldalkalibacillus</taxon>
    </lineage>
</organism>
<evidence type="ECO:0000313" key="10">
    <source>
        <dbReference type="Proteomes" id="UP001232445"/>
    </source>
</evidence>
<keyword evidence="2" id="KW-0813">Transport</keyword>
<accession>A0ABU0CNH9</accession>
<keyword evidence="4 7" id="KW-0812">Transmembrane</keyword>
<proteinExistence type="predicted"/>
<dbReference type="PRINTS" id="PR01035">
    <property type="entry name" value="TCRTETA"/>
</dbReference>
<dbReference type="Gene3D" id="1.20.1250.20">
    <property type="entry name" value="MFS general substrate transporter like domains"/>
    <property type="match status" value="2"/>
</dbReference>
<dbReference type="Proteomes" id="UP001232445">
    <property type="component" value="Unassembled WGS sequence"/>
</dbReference>
<evidence type="ECO:0000259" key="8">
    <source>
        <dbReference type="PROSITE" id="PS50850"/>
    </source>
</evidence>
<feature type="transmembrane region" description="Helical" evidence="7">
    <location>
        <begin position="299"/>
        <end position="320"/>
    </location>
</feature>
<dbReference type="Pfam" id="PF07690">
    <property type="entry name" value="MFS_1"/>
    <property type="match status" value="2"/>
</dbReference>
<feature type="transmembrane region" description="Helical" evidence="7">
    <location>
        <begin position="153"/>
        <end position="175"/>
    </location>
</feature>
<keyword evidence="5 7" id="KW-1133">Transmembrane helix</keyword>
<evidence type="ECO:0000256" key="3">
    <source>
        <dbReference type="ARBA" id="ARBA00022475"/>
    </source>
</evidence>
<comment type="caution">
    <text evidence="9">The sequence shown here is derived from an EMBL/GenBank/DDBJ whole genome shotgun (WGS) entry which is preliminary data.</text>
</comment>
<feature type="transmembrane region" description="Helical" evidence="7">
    <location>
        <begin position="240"/>
        <end position="258"/>
    </location>
</feature>
<protein>
    <submittedName>
        <fullName evidence="9">MFS family permease</fullName>
    </submittedName>
</protein>
<dbReference type="PROSITE" id="PS50850">
    <property type="entry name" value="MFS"/>
    <property type="match status" value="1"/>
</dbReference>
<comment type="subcellular location">
    <subcellularLocation>
        <location evidence="1">Cell membrane</location>
        <topology evidence="1">Multi-pass membrane protein</topology>
    </subcellularLocation>
</comment>
<feature type="transmembrane region" description="Helical" evidence="7">
    <location>
        <begin position="196"/>
        <end position="220"/>
    </location>
</feature>
<evidence type="ECO:0000256" key="6">
    <source>
        <dbReference type="ARBA" id="ARBA00023136"/>
    </source>
</evidence>
<evidence type="ECO:0000256" key="7">
    <source>
        <dbReference type="SAM" id="Phobius"/>
    </source>
</evidence>
<evidence type="ECO:0000256" key="4">
    <source>
        <dbReference type="ARBA" id="ARBA00022692"/>
    </source>
</evidence>
<reference evidence="9 10" key="1">
    <citation type="submission" date="2023-07" db="EMBL/GenBank/DDBJ databases">
        <title>Genomic Encyclopedia of Type Strains, Phase IV (KMG-IV): sequencing the most valuable type-strain genomes for metagenomic binning, comparative biology and taxonomic classification.</title>
        <authorList>
            <person name="Goeker M."/>
        </authorList>
    </citation>
    <scope>NUCLEOTIDE SEQUENCE [LARGE SCALE GENOMIC DNA]</scope>
    <source>
        <strain evidence="9 10">DSM 17740</strain>
    </source>
</reference>
<feature type="transmembrane region" description="Helical" evidence="7">
    <location>
        <begin position="37"/>
        <end position="55"/>
    </location>
</feature>
<name>A0ABU0CNH9_9BACI</name>
<dbReference type="SUPFAM" id="SSF103473">
    <property type="entry name" value="MFS general substrate transporter"/>
    <property type="match status" value="1"/>
</dbReference>
<gene>
    <name evidence="9" type="ORF">J2S00_000211</name>
</gene>
<feature type="domain" description="Major facilitator superfamily (MFS) profile" evidence="8">
    <location>
        <begin position="1"/>
        <end position="386"/>
    </location>
</feature>
<evidence type="ECO:0000256" key="1">
    <source>
        <dbReference type="ARBA" id="ARBA00004651"/>
    </source>
</evidence>
<feature type="transmembrane region" description="Helical" evidence="7">
    <location>
        <begin position="126"/>
        <end position="147"/>
    </location>
</feature>
<feature type="transmembrane region" description="Helical" evidence="7">
    <location>
        <begin position="93"/>
        <end position="114"/>
    </location>
</feature>
<dbReference type="PANTHER" id="PTHR43414:SF3">
    <property type="entry name" value="LMO2377 PROTEIN"/>
    <property type="match status" value="1"/>
</dbReference>
<evidence type="ECO:0000313" key="9">
    <source>
        <dbReference type="EMBL" id="MDQ0337441.1"/>
    </source>
</evidence>
<feature type="transmembrane region" description="Helical" evidence="7">
    <location>
        <begin position="270"/>
        <end position="287"/>
    </location>
</feature>
<keyword evidence="3" id="KW-1003">Cell membrane</keyword>
<keyword evidence="6 7" id="KW-0472">Membrane</keyword>
<dbReference type="InterPro" id="IPR036259">
    <property type="entry name" value="MFS_trans_sf"/>
</dbReference>
<dbReference type="PANTHER" id="PTHR43414">
    <property type="entry name" value="MULTIDRUG RESISTANCE PROTEIN MDTG"/>
    <property type="match status" value="1"/>
</dbReference>
<dbReference type="InterPro" id="IPR001958">
    <property type="entry name" value="Tet-R_TetA/multi-R_MdtG-like"/>
</dbReference>
<sequence length="396" mass="43166">MWFANFLIAGSLTMILPFLSLLIDTMGTYTEAQVQRWAGLVFGVTFVTAFLFSPVWGRIGDRYGRKIVLIILGFGVSLCLLLMGLVHSVSLLFIVRLFMGLFAGFIPMAQAFIAAQTPKEIAGQTLGSLQTGNVSGALLGPLIGGLLADWFGFTYTFILTSVATCIAALLVVIGVQEVRVASTSEKDNKKYSMREVVKYIVTTPVLLTMMLIAMLVHVAHFAIQPLLALYVSELTGPENLAFLAGMAFSAAGLGNLLFARQWGKIGDRFGYEKILIILIILTAVVYLPQAFVTSVWQLVILRFLLGATIGGIIPCQTAYVRQVVPLSIQGEILGYKQSFRFLGNALGPVIGGLIAAYYGIPVVFYVTCGLFIISACVLWFMEHREAKTVSEHYKSV</sequence>
<feature type="transmembrane region" description="Helical" evidence="7">
    <location>
        <begin position="67"/>
        <end position="87"/>
    </location>
</feature>
<evidence type="ECO:0000256" key="2">
    <source>
        <dbReference type="ARBA" id="ARBA00022448"/>
    </source>
</evidence>
<evidence type="ECO:0000256" key="5">
    <source>
        <dbReference type="ARBA" id="ARBA00022989"/>
    </source>
</evidence>